<dbReference type="SMART" id="SM00033">
    <property type="entry name" value="CH"/>
    <property type="match status" value="1"/>
</dbReference>
<dbReference type="OrthoDB" id="21595at2759"/>
<evidence type="ECO:0000259" key="2">
    <source>
        <dbReference type="PROSITE" id="PS50021"/>
    </source>
</evidence>
<feature type="domain" description="Calponin-homology (CH)" evidence="2">
    <location>
        <begin position="6"/>
        <end position="110"/>
    </location>
</feature>
<dbReference type="InterPro" id="IPR001715">
    <property type="entry name" value="CH_dom"/>
</dbReference>
<proteinExistence type="predicted"/>
<dbReference type="PRINTS" id="PR00888">
    <property type="entry name" value="SM22CALPONIN"/>
</dbReference>
<dbReference type="PhylomeDB" id="B4GL72"/>
<dbReference type="Proteomes" id="UP000008744">
    <property type="component" value="Unassembled WGS sequence"/>
</dbReference>
<dbReference type="HOGENOM" id="CLU_1046847_0_0_1"/>
<dbReference type="PANTHER" id="PTHR47385:SF22">
    <property type="entry name" value="GH21596P"/>
    <property type="match status" value="1"/>
</dbReference>
<dbReference type="AlphaFoldDB" id="B4GL72"/>
<dbReference type="InterPro" id="IPR003096">
    <property type="entry name" value="SM22_calponin"/>
</dbReference>
<dbReference type="GO" id="GO:0031032">
    <property type="term" value="P:actomyosin structure organization"/>
    <property type="evidence" value="ECO:0007669"/>
    <property type="project" value="InterPro"/>
</dbReference>
<dbReference type="InterPro" id="IPR050606">
    <property type="entry name" value="Calponin-like"/>
</dbReference>
<feature type="compositionally biased region" description="Basic residues" evidence="1">
    <location>
        <begin position="175"/>
        <end position="187"/>
    </location>
</feature>
<dbReference type="Gene3D" id="1.10.418.10">
    <property type="entry name" value="Calponin-like domain"/>
    <property type="match status" value="1"/>
</dbReference>
<dbReference type="EMBL" id="CH479185">
    <property type="protein sequence ID" value="EDW38296.1"/>
    <property type="molecule type" value="Genomic_DNA"/>
</dbReference>
<dbReference type="PRINTS" id="PR00889">
    <property type="entry name" value="CALPONIN"/>
</dbReference>
<dbReference type="Pfam" id="PF00307">
    <property type="entry name" value="CH"/>
    <property type="match status" value="1"/>
</dbReference>
<dbReference type="GO" id="GO:0051015">
    <property type="term" value="F:actin filament binding"/>
    <property type="evidence" value="ECO:0007669"/>
    <property type="project" value="TreeGrafter"/>
</dbReference>
<dbReference type="eggNOG" id="KOG2046">
    <property type="taxonomic scope" value="Eukaryota"/>
</dbReference>
<accession>B4GL72</accession>
<reference evidence="3 4" key="1">
    <citation type="journal article" date="2007" name="Nature">
        <title>Evolution of genes and genomes on the Drosophila phylogeny.</title>
        <authorList>
            <consortium name="Drosophila 12 Genomes Consortium"/>
            <person name="Clark A.G."/>
            <person name="Eisen M.B."/>
            <person name="Smith D.R."/>
            <person name="Bergman C.M."/>
            <person name="Oliver B."/>
            <person name="Markow T.A."/>
            <person name="Kaufman T.C."/>
            <person name="Kellis M."/>
            <person name="Gelbart W."/>
            <person name="Iyer V.N."/>
            <person name="Pollard D.A."/>
            <person name="Sackton T.B."/>
            <person name="Larracuente A.M."/>
            <person name="Singh N.D."/>
            <person name="Abad J.P."/>
            <person name="Abt D.N."/>
            <person name="Adryan B."/>
            <person name="Aguade M."/>
            <person name="Akashi H."/>
            <person name="Anderson W.W."/>
            <person name="Aquadro C.F."/>
            <person name="Ardell D.H."/>
            <person name="Arguello R."/>
            <person name="Artieri C.G."/>
            <person name="Barbash D.A."/>
            <person name="Barker D."/>
            <person name="Barsanti P."/>
            <person name="Batterham P."/>
            <person name="Batzoglou S."/>
            <person name="Begun D."/>
            <person name="Bhutkar A."/>
            <person name="Blanco E."/>
            <person name="Bosak S.A."/>
            <person name="Bradley R.K."/>
            <person name="Brand A.D."/>
            <person name="Brent M.R."/>
            <person name="Brooks A.N."/>
            <person name="Brown R.H."/>
            <person name="Butlin R.K."/>
            <person name="Caggese C."/>
            <person name="Calvi B.R."/>
            <person name="Bernardo de Carvalho A."/>
            <person name="Caspi A."/>
            <person name="Castrezana S."/>
            <person name="Celniker S.E."/>
            <person name="Chang J.L."/>
            <person name="Chapple C."/>
            <person name="Chatterji S."/>
            <person name="Chinwalla A."/>
            <person name="Civetta A."/>
            <person name="Clifton S.W."/>
            <person name="Comeron J.M."/>
            <person name="Costello J.C."/>
            <person name="Coyne J.A."/>
            <person name="Daub J."/>
            <person name="David R.G."/>
            <person name="Delcher A.L."/>
            <person name="Delehaunty K."/>
            <person name="Do C.B."/>
            <person name="Ebling H."/>
            <person name="Edwards K."/>
            <person name="Eickbush T."/>
            <person name="Evans J.D."/>
            <person name="Filipski A."/>
            <person name="Findeiss S."/>
            <person name="Freyhult E."/>
            <person name="Fulton L."/>
            <person name="Fulton R."/>
            <person name="Garcia A.C."/>
            <person name="Gardiner A."/>
            <person name="Garfield D.A."/>
            <person name="Garvin B.E."/>
            <person name="Gibson G."/>
            <person name="Gilbert D."/>
            <person name="Gnerre S."/>
            <person name="Godfrey J."/>
            <person name="Good R."/>
            <person name="Gotea V."/>
            <person name="Gravely B."/>
            <person name="Greenberg A.J."/>
            <person name="Griffiths-Jones S."/>
            <person name="Gross S."/>
            <person name="Guigo R."/>
            <person name="Gustafson E.A."/>
            <person name="Haerty W."/>
            <person name="Hahn M.W."/>
            <person name="Halligan D.L."/>
            <person name="Halpern A.L."/>
            <person name="Halter G.M."/>
            <person name="Han M.V."/>
            <person name="Heger A."/>
            <person name="Hillier L."/>
            <person name="Hinrichs A.S."/>
            <person name="Holmes I."/>
            <person name="Hoskins R.A."/>
            <person name="Hubisz M.J."/>
            <person name="Hultmark D."/>
            <person name="Huntley M.A."/>
            <person name="Jaffe D.B."/>
            <person name="Jagadeeshan S."/>
            <person name="Jeck W.R."/>
            <person name="Johnson J."/>
            <person name="Jones C.D."/>
            <person name="Jordan W.C."/>
            <person name="Karpen G.H."/>
            <person name="Kataoka E."/>
            <person name="Keightley P.D."/>
            <person name="Kheradpour P."/>
            <person name="Kirkness E.F."/>
            <person name="Koerich L.B."/>
            <person name="Kristiansen K."/>
            <person name="Kudrna D."/>
            <person name="Kulathinal R.J."/>
            <person name="Kumar S."/>
            <person name="Kwok R."/>
            <person name="Lander E."/>
            <person name="Langley C.H."/>
            <person name="Lapoint R."/>
            <person name="Lazzaro B.P."/>
            <person name="Lee S.J."/>
            <person name="Levesque L."/>
            <person name="Li R."/>
            <person name="Lin C.F."/>
            <person name="Lin M.F."/>
            <person name="Lindblad-Toh K."/>
            <person name="Llopart A."/>
            <person name="Long M."/>
            <person name="Low L."/>
            <person name="Lozovsky E."/>
            <person name="Lu J."/>
            <person name="Luo M."/>
            <person name="Machado C.A."/>
            <person name="Makalowski W."/>
            <person name="Marzo M."/>
            <person name="Matsuda M."/>
            <person name="Matzkin L."/>
            <person name="McAllister B."/>
            <person name="McBride C.S."/>
            <person name="McKernan B."/>
            <person name="McKernan K."/>
            <person name="Mendez-Lago M."/>
            <person name="Minx P."/>
            <person name="Mollenhauer M.U."/>
            <person name="Montooth K."/>
            <person name="Mount S.M."/>
            <person name="Mu X."/>
            <person name="Myers E."/>
            <person name="Negre B."/>
            <person name="Newfeld S."/>
            <person name="Nielsen R."/>
            <person name="Noor M.A."/>
            <person name="O'Grady P."/>
            <person name="Pachter L."/>
            <person name="Papaceit M."/>
            <person name="Parisi M.J."/>
            <person name="Parisi M."/>
            <person name="Parts L."/>
            <person name="Pedersen J.S."/>
            <person name="Pesole G."/>
            <person name="Phillippy A.M."/>
            <person name="Ponting C.P."/>
            <person name="Pop M."/>
            <person name="Porcelli D."/>
            <person name="Powell J.R."/>
            <person name="Prohaska S."/>
            <person name="Pruitt K."/>
            <person name="Puig M."/>
            <person name="Quesneville H."/>
            <person name="Ram K.R."/>
            <person name="Rand D."/>
            <person name="Rasmussen M.D."/>
            <person name="Reed L.K."/>
            <person name="Reenan R."/>
            <person name="Reily A."/>
            <person name="Remington K.A."/>
            <person name="Rieger T.T."/>
            <person name="Ritchie M.G."/>
            <person name="Robin C."/>
            <person name="Rogers Y.H."/>
            <person name="Rohde C."/>
            <person name="Rozas J."/>
            <person name="Rubenfield M.J."/>
            <person name="Ruiz A."/>
            <person name="Russo S."/>
            <person name="Salzberg S.L."/>
            <person name="Sanchez-Gracia A."/>
            <person name="Saranga D.J."/>
            <person name="Sato H."/>
            <person name="Schaeffer S.W."/>
            <person name="Schatz M.C."/>
            <person name="Schlenke T."/>
            <person name="Schwartz R."/>
            <person name="Segarra C."/>
            <person name="Singh R.S."/>
            <person name="Sirot L."/>
            <person name="Sirota M."/>
            <person name="Sisneros N.B."/>
            <person name="Smith C.D."/>
            <person name="Smith T.F."/>
            <person name="Spieth J."/>
            <person name="Stage D.E."/>
            <person name="Stark A."/>
            <person name="Stephan W."/>
            <person name="Strausberg R.L."/>
            <person name="Strempel S."/>
            <person name="Sturgill D."/>
            <person name="Sutton G."/>
            <person name="Sutton G.G."/>
            <person name="Tao W."/>
            <person name="Teichmann S."/>
            <person name="Tobari Y.N."/>
            <person name="Tomimura Y."/>
            <person name="Tsolas J.M."/>
            <person name="Valente V.L."/>
            <person name="Venter E."/>
            <person name="Venter J.C."/>
            <person name="Vicario S."/>
            <person name="Vieira F.G."/>
            <person name="Vilella A.J."/>
            <person name="Villasante A."/>
            <person name="Walenz B."/>
            <person name="Wang J."/>
            <person name="Wasserman M."/>
            <person name="Watts T."/>
            <person name="Wilson D."/>
            <person name="Wilson R.K."/>
            <person name="Wing R.A."/>
            <person name="Wolfner M.F."/>
            <person name="Wong A."/>
            <person name="Wong G.K."/>
            <person name="Wu C.I."/>
            <person name="Wu G."/>
            <person name="Yamamoto D."/>
            <person name="Yang H.P."/>
            <person name="Yang S.P."/>
            <person name="Yorke J.A."/>
            <person name="Yoshida K."/>
            <person name="Zdobnov E."/>
            <person name="Zhang P."/>
            <person name="Zhang Y."/>
            <person name="Zimin A.V."/>
            <person name="Baldwin J."/>
            <person name="Abdouelleil A."/>
            <person name="Abdulkadir J."/>
            <person name="Abebe A."/>
            <person name="Abera B."/>
            <person name="Abreu J."/>
            <person name="Acer S.C."/>
            <person name="Aftuck L."/>
            <person name="Alexander A."/>
            <person name="An P."/>
            <person name="Anderson E."/>
            <person name="Anderson S."/>
            <person name="Arachi H."/>
            <person name="Azer M."/>
            <person name="Bachantsang P."/>
            <person name="Barry A."/>
            <person name="Bayul T."/>
            <person name="Berlin A."/>
            <person name="Bessette D."/>
            <person name="Bloom T."/>
            <person name="Blye J."/>
            <person name="Boguslavskiy L."/>
            <person name="Bonnet C."/>
            <person name="Boukhgalter B."/>
            <person name="Bourzgui I."/>
            <person name="Brown A."/>
            <person name="Cahill P."/>
            <person name="Channer S."/>
            <person name="Cheshatsang Y."/>
            <person name="Chuda L."/>
            <person name="Citroen M."/>
            <person name="Collymore A."/>
            <person name="Cooke P."/>
            <person name="Costello M."/>
            <person name="D'Aco K."/>
            <person name="Daza R."/>
            <person name="De Haan G."/>
            <person name="DeGray S."/>
            <person name="DeMaso C."/>
            <person name="Dhargay N."/>
            <person name="Dooley K."/>
            <person name="Dooley E."/>
            <person name="Doricent M."/>
            <person name="Dorje P."/>
            <person name="Dorjee K."/>
            <person name="Dupes A."/>
            <person name="Elong R."/>
            <person name="Falk J."/>
            <person name="Farina A."/>
            <person name="Faro S."/>
            <person name="Ferguson D."/>
            <person name="Fisher S."/>
            <person name="Foley C.D."/>
            <person name="Franke A."/>
            <person name="Friedrich D."/>
            <person name="Gadbois L."/>
            <person name="Gearin G."/>
            <person name="Gearin C.R."/>
            <person name="Giannoukos G."/>
            <person name="Goode T."/>
            <person name="Graham J."/>
            <person name="Grandbois E."/>
            <person name="Grewal S."/>
            <person name="Gyaltsen K."/>
            <person name="Hafez N."/>
            <person name="Hagos B."/>
            <person name="Hall J."/>
            <person name="Henson C."/>
            <person name="Hollinger A."/>
            <person name="Honan T."/>
            <person name="Huard M.D."/>
            <person name="Hughes L."/>
            <person name="Hurhula B."/>
            <person name="Husby M.E."/>
            <person name="Kamat A."/>
            <person name="Kanga B."/>
            <person name="Kashin S."/>
            <person name="Khazanovich D."/>
            <person name="Kisner P."/>
            <person name="Lance K."/>
            <person name="Lara M."/>
            <person name="Lee W."/>
            <person name="Lennon N."/>
            <person name="Letendre F."/>
            <person name="LeVine R."/>
            <person name="Lipovsky A."/>
            <person name="Liu X."/>
            <person name="Liu J."/>
            <person name="Liu S."/>
            <person name="Lokyitsang T."/>
            <person name="Lokyitsang Y."/>
            <person name="Lubonja R."/>
            <person name="Lui A."/>
            <person name="MacDonald P."/>
            <person name="Magnisalis V."/>
            <person name="Maru K."/>
            <person name="Matthews C."/>
            <person name="McCusker W."/>
            <person name="McDonough S."/>
            <person name="Mehta T."/>
            <person name="Meldrim J."/>
            <person name="Meneus L."/>
            <person name="Mihai O."/>
            <person name="Mihalev A."/>
            <person name="Mihova T."/>
            <person name="Mittelman R."/>
            <person name="Mlenga V."/>
            <person name="Montmayeur A."/>
            <person name="Mulrain L."/>
            <person name="Navidi A."/>
            <person name="Naylor J."/>
            <person name="Negash T."/>
            <person name="Nguyen T."/>
            <person name="Nguyen N."/>
            <person name="Nicol R."/>
            <person name="Norbu C."/>
            <person name="Norbu N."/>
            <person name="Novod N."/>
            <person name="O'Neill B."/>
            <person name="Osman S."/>
            <person name="Markiewicz E."/>
            <person name="Oyono O.L."/>
            <person name="Patti C."/>
            <person name="Phunkhang P."/>
            <person name="Pierre F."/>
            <person name="Priest M."/>
            <person name="Raghuraman S."/>
            <person name="Rege F."/>
            <person name="Reyes R."/>
            <person name="Rise C."/>
            <person name="Rogov P."/>
            <person name="Ross K."/>
            <person name="Ryan E."/>
            <person name="Settipalli S."/>
            <person name="Shea T."/>
            <person name="Sherpa N."/>
            <person name="Shi L."/>
            <person name="Shih D."/>
            <person name="Sparrow T."/>
            <person name="Spaulding J."/>
            <person name="Stalker J."/>
            <person name="Stange-Thomann N."/>
            <person name="Stavropoulos S."/>
            <person name="Stone C."/>
            <person name="Strader C."/>
            <person name="Tesfaye S."/>
            <person name="Thomson T."/>
            <person name="Thoulutsang Y."/>
            <person name="Thoulutsang D."/>
            <person name="Topham K."/>
            <person name="Topping I."/>
            <person name="Tsamla T."/>
            <person name="Vassiliev H."/>
            <person name="Vo A."/>
            <person name="Wangchuk T."/>
            <person name="Wangdi T."/>
            <person name="Weiand M."/>
            <person name="Wilkinson J."/>
            <person name="Wilson A."/>
            <person name="Yadav S."/>
            <person name="Young G."/>
            <person name="Yu Q."/>
            <person name="Zembek L."/>
            <person name="Zhong D."/>
            <person name="Zimmer A."/>
            <person name="Zwirko Z."/>
            <person name="Jaffe D.B."/>
            <person name="Alvarez P."/>
            <person name="Brockman W."/>
            <person name="Butler J."/>
            <person name="Chin C."/>
            <person name="Gnerre S."/>
            <person name="Grabherr M."/>
            <person name="Kleber M."/>
            <person name="Mauceli E."/>
            <person name="MacCallum I."/>
        </authorList>
    </citation>
    <scope>NUCLEOTIDE SEQUENCE [LARGE SCALE GENOMIC DNA]</scope>
    <source>
        <strain evidence="4">MSH-3 / Tucson 14011-0111.49</strain>
    </source>
</reference>
<feature type="compositionally biased region" description="Polar residues" evidence="1">
    <location>
        <begin position="190"/>
        <end position="208"/>
    </location>
</feature>
<feature type="compositionally biased region" description="Low complexity" evidence="1">
    <location>
        <begin position="161"/>
        <end position="174"/>
    </location>
</feature>
<evidence type="ECO:0000256" key="1">
    <source>
        <dbReference type="SAM" id="MobiDB-lite"/>
    </source>
</evidence>
<dbReference type="STRING" id="7234.B4GL72"/>
<dbReference type="SUPFAM" id="SSF47576">
    <property type="entry name" value="Calponin-homology domain, CH-domain"/>
    <property type="match status" value="1"/>
</dbReference>
<dbReference type="PROSITE" id="PS50021">
    <property type="entry name" value="CH"/>
    <property type="match status" value="1"/>
</dbReference>
<feature type="region of interest" description="Disordered" evidence="1">
    <location>
        <begin position="150"/>
        <end position="245"/>
    </location>
</feature>
<sequence>MAPRNKEQEQEVLNWVFAVLGEKVPSGQYEDILKDGIWLCKLANKLAPGSVKKIQERGTNFQLMENIQRFQAAVKKYGVPEEEIFQTADLFERRNIPQVTLSLYALGRITQKHPEFTGPTLGPKMSDKNERVFTEEQLRAHEGELNLQMGFNKGASHGSRRSCNSSSSSISSSRCHTKSNPKRRNKGRQQEQQLNESNPFQSYSSNVSAFAGQPRTKRKPHPQQQQQRQRQQQHRSGNNMQIGSMEYGSGFVQHRSWSWTWMWTWM</sequence>
<dbReference type="InterPro" id="IPR036872">
    <property type="entry name" value="CH_dom_sf"/>
</dbReference>
<evidence type="ECO:0000313" key="4">
    <source>
        <dbReference type="Proteomes" id="UP000008744"/>
    </source>
</evidence>
<dbReference type="InterPro" id="IPR001997">
    <property type="entry name" value="Calponin/LIMCH1"/>
</dbReference>
<dbReference type="PANTHER" id="PTHR47385">
    <property type="entry name" value="CALPONIN"/>
    <property type="match status" value="1"/>
</dbReference>
<dbReference type="GO" id="GO:0007015">
    <property type="term" value="P:actin filament organization"/>
    <property type="evidence" value="ECO:0007669"/>
    <property type="project" value="TreeGrafter"/>
</dbReference>
<dbReference type="GO" id="GO:0015629">
    <property type="term" value="C:actin cytoskeleton"/>
    <property type="evidence" value="ECO:0007669"/>
    <property type="project" value="TreeGrafter"/>
</dbReference>
<dbReference type="CDD" id="cd21207">
    <property type="entry name" value="CH_dMP20-like"/>
    <property type="match status" value="1"/>
</dbReference>
<name>B4GL72_DROPE</name>
<organism evidence="4">
    <name type="scientific">Drosophila persimilis</name>
    <name type="common">Fruit fly</name>
    <dbReference type="NCBI Taxonomy" id="7234"/>
    <lineage>
        <taxon>Eukaryota</taxon>
        <taxon>Metazoa</taxon>
        <taxon>Ecdysozoa</taxon>
        <taxon>Arthropoda</taxon>
        <taxon>Hexapoda</taxon>
        <taxon>Insecta</taxon>
        <taxon>Pterygota</taxon>
        <taxon>Neoptera</taxon>
        <taxon>Endopterygota</taxon>
        <taxon>Diptera</taxon>
        <taxon>Brachycera</taxon>
        <taxon>Muscomorpha</taxon>
        <taxon>Ephydroidea</taxon>
        <taxon>Drosophilidae</taxon>
        <taxon>Drosophila</taxon>
        <taxon>Sophophora</taxon>
    </lineage>
</organism>
<evidence type="ECO:0000313" key="3">
    <source>
        <dbReference type="EMBL" id="EDW38296.1"/>
    </source>
</evidence>
<dbReference type="SMR" id="B4GL72"/>
<protein>
    <submittedName>
        <fullName evidence="3">GL12090</fullName>
    </submittedName>
</protein>
<keyword evidence="4" id="KW-1185">Reference proteome</keyword>
<gene>
    <name evidence="3" type="primary">Dper\GL12090</name>
    <name evidence="3" type="ORF">Dper_GL12090</name>
</gene>